<accession>A0A2A5WEF7</accession>
<protein>
    <recommendedName>
        <fullName evidence="3">Small ribosomal subunit biogenesis GTPase RsgA</fullName>
        <ecNumber evidence="3">3.6.1.-</ecNumber>
    </recommendedName>
</protein>
<feature type="domain" description="CP-type G" evidence="6">
    <location>
        <begin position="106"/>
        <end position="265"/>
    </location>
</feature>
<keyword evidence="3" id="KW-0699">rRNA-binding</keyword>
<keyword evidence="3" id="KW-0694">RNA-binding</keyword>
<dbReference type="NCBIfam" id="TIGR00157">
    <property type="entry name" value="ribosome small subunit-dependent GTPase A"/>
    <property type="match status" value="1"/>
</dbReference>
<dbReference type="GO" id="GO:0003924">
    <property type="term" value="F:GTPase activity"/>
    <property type="evidence" value="ECO:0007669"/>
    <property type="project" value="UniProtKB-UniRule"/>
</dbReference>
<dbReference type="InterPro" id="IPR027417">
    <property type="entry name" value="P-loop_NTPase"/>
</dbReference>
<sequence>MSKRRLSKQQRLRIAENQQNELSSADKDSPINESDYNGRIISHYGQQLDVEVLTGENSTATIRCHQRANLPPLVTGDLVLWEQDTEEAGVIVAIAKRKNVFARPDSQAKLKPLAANIDYVLVVFAVVPEPFLNLIDRYLVAINSLGLEPLLVLNKVDLLSTIPSEQITNMLSIYRGLGYPVFEVSALQGTGVAALQANLRNKIAVLVGQSGVGKSSLVNRLGYDHLADVGDLSKSKYKGTHTTTTSRLFHLQDFDLIDSPGIREFSLGHLDADSVLAGFLELRCCAAECKFRDCSHSSEPGCAIQAAIENGDVTADRFESFQSILKSME</sequence>
<dbReference type="PANTHER" id="PTHR32120">
    <property type="entry name" value="SMALL RIBOSOMAL SUBUNIT BIOGENESIS GTPASE RSGA"/>
    <property type="match status" value="1"/>
</dbReference>
<gene>
    <name evidence="3" type="primary">rsgA</name>
    <name evidence="7" type="ORF">CNF02_02015</name>
</gene>
<keyword evidence="3" id="KW-0690">Ribosome biogenesis</keyword>
<dbReference type="InterPro" id="IPR030378">
    <property type="entry name" value="G_CP_dom"/>
</dbReference>
<dbReference type="Gene3D" id="2.40.50.140">
    <property type="entry name" value="Nucleic acid-binding proteins"/>
    <property type="match status" value="1"/>
</dbReference>
<evidence type="ECO:0000256" key="2">
    <source>
        <dbReference type="ARBA" id="ARBA00023134"/>
    </source>
</evidence>
<evidence type="ECO:0000313" key="8">
    <source>
        <dbReference type="Proteomes" id="UP000219329"/>
    </source>
</evidence>
<dbReference type="InterPro" id="IPR004881">
    <property type="entry name" value="Ribosome_biogen_GTPase_RsgA"/>
</dbReference>
<dbReference type="NCBIfam" id="NF008931">
    <property type="entry name" value="PRK12288.1"/>
    <property type="match status" value="1"/>
</dbReference>
<feature type="binding site" evidence="3">
    <location>
        <begin position="154"/>
        <end position="157"/>
    </location>
    <ligand>
        <name>GTP</name>
        <dbReference type="ChEBI" id="CHEBI:37565"/>
    </ligand>
</feature>
<evidence type="ECO:0000256" key="1">
    <source>
        <dbReference type="ARBA" id="ARBA00022741"/>
    </source>
</evidence>
<dbReference type="SUPFAM" id="SSF52540">
    <property type="entry name" value="P-loop containing nucleoside triphosphate hydrolases"/>
    <property type="match status" value="1"/>
</dbReference>
<evidence type="ECO:0000259" key="6">
    <source>
        <dbReference type="PROSITE" id="PS51721"/>
    </source>
</evidence>
<dbReference type="EMBL" id="NTJZ01000002">
    <property type="protein sequence ID" value="PDH34822.1"/>
    <property type="molecule type" value="Genomic_DNA"/>
</dbReference>
<comment type="caution">
    <text evidence="7">The sequence shown here is derived from an EMBL/GenBank/DDBJ whole genome shotgun (WGS) entry which is preliminary data.</text>
</comment>
<dbReference type="Pfam" id="PF03193">
    <property type="entry name" value="RsgA_GTPase"/>
    <property type="match status" value="1"/>
</dbReference>
<dbReference type="CDD" id="cd01854">
    <property type="entry name" value="YjeQ_EngC"/>
    <property type="match status" value="1"/>
</dbReference>
<dbReference type="Gene3D" id="1.10.40.50">
    <property type="entry name" value="Probable gtpase engc, domain 3"/>
    <property type="match status" value="1"/>
</dbReference>
<reference evidence="7 8" key="1">
    <citation type="submission" date="2017-08" db="EMBL/GenBank/DDBJ databases">
        <title>Fine stratification of microbial communities through a metagenomic profile of the photic zone.</title>
        <authorList>
            <person name="Haro-Moreno J.M."/>
            <person name="Lopez-Perez M."/>
            <person name="De La Torre J."/>
            <person name="Picazo A."/>
            <person name="Camacho A."/>
            <person name="Rodriguez-Valera F."/>
        </authorList>
    </citation>
    <scope>NUCLEOTIDE SEQUENCE [LARGE SCALE GENOMIC DNA]</scope>
    <source>
        <strain evidence="7">MED-G28</strain>
    </source>
</reference>
<feature type="region of interest" description="Disordered" evidence="4">
    <location>
        <begin position="1"/>
        <end position="31"/>
    </location>
</feature>
<dbReference type="InterPro" id="IPR012340">
    <property type="entry name" value="NA-bd_OB-fold"/>
</dbReference>
<comment type="function">
    <text evidence="3">One of several proteins that assist in the late maturation steps of the functional core of the 30S ribosomal subunit. Helps release RbfA from mature subunits. May play a role in the assembly of ribosomal proteins into the subunit. Circularly permuted GTPase that catalyzes slow GTP hydrolysis, GTPase activity is stimulated by the 30S ribosomal subunit.</text>
</comment>
<comment type="subcellular location">
    <subcellularLocation>
        <location evidence="3">Cytoplasm</location>
    </subcellularLocation>
</comment>
<feature type="binding site" evidence="3">
    <location>
        <position position="294"/>
    </location>
    <ligand>
        <name>Zn(2+)</name>
        <dbReference type="ChEBI" id="CHEBI:29105"/>
    </ligand>
</feature>
<dbReference type="InterPro" id="IPR010914">
    <property type="entry name" value="RsgA_GTPase_dom"/>
</dbReference>
<evidence type="ECO:0000256" key="4">
    <source>
        <dbReference type="SAM" id="MobiDB-lite"/>
    </source>
</evidence>
<feature type="binding site" evidence="3">
    <location>
        <begin position="208"/>
        <end position="216"/>
    </location>
    <ligand>
        <name>GTP</name>
        <dbReference type="ChEBI" id="CHEBI:37565"/>
    </ligand>
</feature>
<dbReference type="PROSITE" id="PS51721">
    <property type="entry name" value="G_CP"/>
    <property type="match status" value="1"/>
</dbReference>
<feature type="binding site" evidence="3">
    <location>
        <position position="296"/>
    </location>
    <ligand>
        <name>Zn(2+)</name>
        <dbReference type="ChEBI" id="CHEBI:29105"/>
    </ligand>
</feature>
<feature type="binding site" evidence="3">
    <location>
        <position position="302"/>
    </location>
    <ligand>
        <name>Zn(2+)</name>
        <dbReference type="ChEBI" id="CHEBI:29105"/>
    </ligand>
</feature>
<dbReference type="Proteomes" id="UP000219329">
    <property type="component" value="Unassembled WGS sequence"/>
</dbReference>
<feature type="binding site" evidence="3">
    <location>
        <position position="289"/>
    </location>
    <ligand>
        <name>Zn(2+)</name>
        <dbReference type="ChEBI" id="CHEBI:29105"/>
    </ligand>
</feature>
<dbReference type="GO" id="GO:0019843">
    <property type="term" value="F:rRNA binding"/>
    <property type="evidence" value="ECO:0007669"/>
    <property type="project" value="UniProtKB-KW"/>
</dbReference>
<dbReference type="AlphaFoldDB" id="A0A2A5WEF7"/>
<dbReference type="PROSITE" id="PS50936">
    <property type="entry name" value="ENGC_GTPASE"/>
    <property type="match status" value="1"/>
</dbReference>
<keyword evidence="3" id="KW-0479">Metal-binding</keyword>
<dbReference type="Gene3D" id="3.40.50.300">
    <property type="entry name" value="P-loop containing nucleotide triphosphate hydrolases"/>
    <property type="match status" value="1"/>
</dbReference>
<comment type="cofactor">
    <cofactor evidence="3">
        <name>Zn(2+)</name>
        <dbReference type="ChEBI" id="CHEBI:29105"/>
    </cofactor>
    <text evidence="3">Binds 1 zinc ion per subunit.</text>
</comment>
<keyword evidence="3" id="KW-0862">Zinc</keyword>
<organism evidence="7 8">
    <name type="scientific">OM182 bacterium MED-G28</name>
    <dbReference type="NCBI Taxonomy" id="1986256"/>
    <lineage>
        <taxon>Bacteria</taxon>
        <taxon>Pseudomonadati</taxon>
        <taxon>Pseudomonadota</taxon>
        <taxon>Gammaproteobacteria</taxon>
        <taxon>OMG group</taxon>
        <taxon>OM182 clade</taxon>
    </lineage>
</organism>
<dbReference type="GO" id="GO:0042274">
    <property type="term" value="P:ribosomal small subunit biogenesis"/>
    <property type="evidence" value="ECO:0007669"/>
    <property type="project" value="UniProtKB-UniRule"/>
</dbReference>
<keyword evidence="3" id="KW-0378">Hydrolase</keyword>
<dbReference type="GO" id="GO:0005737">
    <property type="term" value="C:cytoplasm"/>
    <property type="evidence" value="ECO:0007669"/>
    <property type="project" value="UniProtKB-SubCell"/>
</dbReference>
<keyword evidence="2 3" id="KW-0342">GTP-binding</keyword>
<evidence type="ECO:0000313" key="7">
    <source>
        <dbReference type="EMBL" id="PDH34822.1"/>
    </source>
</evidence>
<name>A0A2A5WEF7_9GAMM</name>
<keyword evidence="1 3" id="KW-0547">Nucleotide-binding</keyword>
<comment type="similarity">
    <text evidence="3">Belongs to the TRAFAC class YlqF/YawG GTPase family. RsgA subfamily.</text>
</comment>
<evidence type="ECO:0000259" key="5">
    <source>
        <dbReference type="PROSITE" id="PS50936"/>
    </source>
</evidence>
<dbReference type="PANTHER" id="PTHR32120:SF11">
    <property type="entry name" value="SMALL RIBOSOMAL SUBUNIT BIOGENESIS GTPASE RSGA 1, MITOCHONDRIAL-RELATED"/>
    <property type="match status" value="1"/>
</dbReference>
<dbReference type="GO" id="GO:0046872">
    <property type="term" value="F:metal ion binding"/>
    <property type="evidence" value="ECO:0007669"/>
    <property type="project" value="UniProtKB-KW"/>
</dbReference>
<feature type="domain" description="EngC GTPase" evidence="5">
    <location>
        <begin position="115"/>
        <end position="263"/>
    </location>
</feature>
<evidence type="ECO:0000256" key="3">
    <source>
        <dbReference type="HAMAP-Rule" id="MF_01820"/>
    </source>
</evidence>
<comment type="subunit">
    <text evidence="3">Monomer. Associates with 30S ribosomal subunit, binds 16S rRNA.</text>
</comment>
<keyword evidence="3" id="KW-0963">Cytoplasm</keyword>
<proteinExistence type="inferred from homology"/>
<dbReference type="HAMAP" id="MF_01820">
    <property type="entry name" value="GTPase_RsgA"/>
    <property type="match status" value="1"/>
</dbReference>
<dbReference type="GO" id="GO:0005525">
    <property type="term" value="F:GTP binding"/>
    <property type="evidence" value="ECO:0007669"/>
    <property type="project" value="UniProtKB-UniRule"/>
</dbReference>
<dbReference type="EC" id="3.6.1.-" evidence="3"/>
<feature type="compositionally biased region" description="Basic residues" evidence="4">
    <location>
        <begin position="1"/>
        <end position="11"/>
    </location>
</feature>